<reference evidence="1 2" key="1">
    <citation type="journal article" date="2013" name="Nat. Commun.">
        <title>Genome analysis reveals insights into physiology and longevity of the Brandt's bat Myotis brandtii.</title>
        <authorList>
            <person name="Seim I."/>
            <person name="Fang X."/>
            <person name="Xiong Z."/>
            <person name="Lobanov A.V."/>
            <person name="Huang Z."/>
            <person name="Ma S."/>
            <person name="Feng Y."/>
            <person name="Turanov A.A."/>
            <person name="Zhu Y."/>
            <person name="Lenz T.L."/>
            <person name="Gerashchenko M.V."/>
            <person name="Fan D."/>
            <person name="Hee Yim S."/>
            <person name="Yao X."/>
            <person name="Jordan D."/>
            <person name="Xiong Y."/>
            <person name="Ma Y."/>
            <person name="Lyapunov A.N."/>
            <person name="Chen G."/>
            <person name="Kulakova O.I."/>
            <person name="Sun Y."/>
            <person name="Lee S.G."/>
            <person name="Bronson R.T."/>
            <person name="Moskalev A.A."/>
            <person name="Sunyaev S.R."/>
            <person name="Zhang G."/>
            <person name="Krogh A."/>
            <person name="Wang J."/>
            <person name="Gladyshev V.N."/>
        </authorList>
    </citation>
    <scope>NUCLEOTIDE SEQUENCE [LARGE SCALE GENOMIC DNA]</scope>
</reference>
<dbReference type="Proteomes" id="UP000052978">
    <property type="component" value="Unassembled WGS sequence"/>
</dbReference>
<dbReference type="PANTHER" id="PTHR48426">
    <property type="entry name" value="CHROMATIN TARGET OF PRMT1 PROTEIN"/>
    <property type="match status" value="1"/>
</dbReference>
<evidence type="ECO:0000313" key="1">
    <source>
        <dbReference type="EMBL" id="EPQ11269.1"/>
    </source>
</evidence>
<gene>
    <name evidence="1" type="ORF">D623_10032407</name>
</gene>
<keyword evidence="2" id="KW-1185">Reference proteome</keyword>
<organism evidence="1 2">
    <name type="scientific">Myotis brandtii</name>
    <name type="common">Brandt's bat</name>
    <dbReference type="NCBI Taxonomy" id="109478"/>
    <lineage>
        <taxon>Eukaryota</taxon>
        <taxon>Metazoa</taxon>
        <taxon>Chordata</taxon>
        <taxon>Craniata</taxon>
        <taxon>Vertebrata</taxon>
        <taxon>Euteleostomi</taxon>
        <taxon>Mammalia</taxon>
        <taxon>Eutheria</taxon>
        <taxon>Laurasiatheria</taxon>
        <taxon>Chiroptera</taxon>
        <taxon>Yangochiroptera</taxon>
        <taxon>Vespertilionidae</taxon>
        <taxon>Myotis</taxon>
    </lineage>
</organism>
<dbReference type="AlphaFoldDB" id="S7N2L0"/>
<name>S7N2L0_MYOBR</name>
<accession>S7N2L0</accession>
<evidence type="ECO:0000313" key="2">
    <source>
        <dbReference type="Proteomes" id="UP000052978"/>
    </source>
</evidence>
<proteinExistence type="predicted"/>
<protein>
    <submittedName>
        <fullName evidence="1">Friend of PRMT1 protein</fullName>
    </submittedName>
</protein>
<sequence length="67" mass="7765">MVKPDMNLKMAAPNVVLKRTTKMSLNERFSNKLKNKKPVPMIIRASMQQQQQRASARIRRLAQQVES</sequence>
<dbReference type="EMBL" id="KE163224">
    <property type="protein sequence ID" value="EPQ11269.1"/>
    <property type="molecule type" value="Genomic_DNA"/>
</dbReference>
<dbReference type="PANTHER" id="PTHR48426:SF1">
    <property type="entry name" value="CHROMATIN TARGET OF PRMT1 PROTEIN"/>
    <property type="match status" value="1"/>
</dbReference>
<dbReference type="InterPro" id="IPR052656">
    <property type="entry name" value="CTOP_PRMT1"/>
</dbReference>